<accession>A0A9Q8WE15</accession>
<evidence type="ECO:0000313" key="1">
    <source>
        <dbReference type="EMBL" id="UQC80288.1"/>
    </source>
</evidence>
<protein>
    <submittedName>
        <fullName evidence="1">Uncharacterized protein</fullName>
    </submittedName>
</protein>
<keyword evidence="2" id="KW-1185">Reference proteome</keyword>
<gene>
    <name evidence="1" type="ORF">CLUP02_05771</name>
</gene>
<dbReference type="RefSeq" id="XP_049141919.1">
    <property type="nucleotide sequence ID" value="XM_049284776.1"/>
</dbReference>
<dbReference type="GeneID" id="73339786"/>
<proteinExistence type="predicted"/>
<organism evidence="1 2">
    <name type="scientific">Colletotrichum lupini</name>
    <dbReference type="NCBI Taxonomy" id="145971"/>
    <lineage>
        <taxon>Eukaryota</taxon>
        <taxon>Fungi</taxon>
        <taxon>Dikarya</taxon>
        <taxon>Ascomycota</taxon>
        <taxon>Pezizomycotina</taxon>
        <taxon>Sordariomycetes</taxon>
        <taxon>Hypocreomycetidae</taxon>
        <taxon>Glomerellales</taxon>
        <taxon>Glomerellaceae</taxon>
        <taxon>Colletotrichum</taxon>
        <taxon>Colletotrichum acutatum species complex</taxon>
    </lineage>
</organism>
<sequence>MSGPAKILGEGPFRAWSRQEVTTYRTVGKARASHYESPSIVPAARLCRQLRQI</sequence>
<evidence type="ECO:0000313" key="2">
    <source>
        <dbReference type="Proteomes" id="UP000830671"/>
    </source>
</evidence>
<dbReference type="KEGG" id="clup:CLUP02_05771"/>
<name>A0A9Q8WE15_9PEZI</name>
<reference evidence="1" key="1">
    <citation type="journal article" date="2021" name="Mol. Plant Microbe Interact.">
        <title>Complete Genome Sequence of the Plant-Pathogenic Fungus Colletotrichum lupini.</title>
        <authorList>
            <person name="Baroncelli R."/>
            <person name="Pensec F."/>
            <person name="Da Lio D."/>
            <person name="Boufleur T."/>
            <person name="Vicente I."/>
            <person name="Sarrocco S."/>
            <person name="Picot A."/>
            <person name="Baraldi E."/>
            <person name="Sukno S."/>
            <person name="Thon M."/>
            <person name="Le Floch G."/>
        </authorList>
    </citation>
    <scope>NUCLEOTIDE SEQUENCE</scope>
    <source>
        <strain evidence="1">IMI 504893</strain>
    </source>
</reference>
<dbReference type="EMBL" id="CP019475">
    <property type="protein sequence ID" value="UQC80288.1"/>
    <property type="molecule type" value="Genomic_DNA"/>
</dbReference>
<dbReference type="Proteomes" id="UP000830671">
    <property type="component" value="Chromosome 3"/>
</dbReference>
<dbReference type="AlphaFoldDB" id="A0A9Q8WE15"/>